<organism evidence="2 3">
    <name type="scientific">Panagrolaimus davidi</name>
    <dbReference type="NCBI Taxonomy" id="227884"/>
    <lineage>
        <taxon>Eukaryota</taxon>
        <taxon>Metazoa</taxon>
        <taxon>Ecdysozoa</taxon>
        <taxon>Nematoda</taxon>
        <taxon>Chromadorea</taxon>
        <taxon>Rhabditida</taxon>
        <taxon>Tylenchina</taxon>
        <taxon>Panagrolaimomorpha</taxon>
        <taxon>Panagrolaimoidea</taxon>
        <taxon>Panagrolaimidae</taxon>
        <taxon>Panagrolaimus</taxon>
    </lineage>
</organism>
<dbReference type="Gene3D" id="1.25.40.420">
    <property type="match status" value="1"/>
</dbReference>
<dbReference type="PROSITE" id="PS50097">
    <property type="entry name" value="BTB"/>
    <property type="match status" value="1"/>
</dbReference>
<dbReference type="SUPFAM" id="SSF54695">
    <property type="entry name" value="POZ domain"/>
    <property type="match status" value="1"/>
</dbReference>
<evidence type="ECO:0000313" key="2">
    <source>
        <dbReference type="Proteomes" id="UP000887578"/>
    </source>
</evidence>
<dbReference type="InterPro" id="IPR000210">
    <property type="entry name" value="BTB/POZ_dom"/>
</dbReference>
<proteinExistence type="predicted"/>
<reference evidence="3" key="1">
    <citation type="submission" date="2022-11" db="UniProtKB">
        <authorList>
            <consortium name="WormBaseParasite"/>
        </authorList>
    </citation>
    <scope>IDENTIFICATION</scope>
</reference>
<dbReference type="CDD" id="cd14733">
    <property type="entry name" value="BACK"/>
    <property type="match status" value="1"/>
</dbReference>
<dbReference type="WBParaSite" id="PDA_v2.g15865.t1">
    <property type="protein sequence ID" value="PDA_v2.g15865.t1"/>
    <property type="gene ID" value="PDA_v2.g15865"/>
</dbReference>
<evidence type="ECO:0000313" key="3">
    <source>
        <dbReference type="WBParaSite" id="PDA_v2.g15865.t1"/>
    </source>
</evidence>
<dbReference type="Gene3D" id="3.30.710.10">
    <property type="entry name" value="Potassium Channel Kv1.1, Chain A"/>
    <property type="match status" value="1"/>
</dbReference>
<dbReference type="InterPro" id="IPR011333">
    <property type="entry name" value="SKP1/BTB/POZ_sf"/>
</dbReference>
<dbReference type="InterPro" id="IPR052089">
    <property type="entry name" value="Ankyrin-BTB/POZ_domain"/>
</dbReference>
<dbReference type="SMART" id="SM00225">
    <property type="entry name" value="BTB"/>
    <property type="match status" value="1"/>
</dbReference>
<dbReference type="Proteomes" id="UP000887578">
    <property type="component" value="Unplaced"/>
</dbReference>
<name>A0A914PDX5_9BILA</name>
<accession>A0A914PDX5</accession>
<protein>
    <submittedName>
        <fullName evidence="3">BTB domain-containing protein</fullName>
    </submittedName>
</protein>
<evidence type="ECO:0000259" key="1">
    <source>
        <dbReference type="PROSITE" id="PS50097"/>
    </source>
</evidence>
<dbReference type="Pfam" id="PF00651">
    <property type="entry name" value="BTB"/>
    <property type="match status" value="1"/>
</dbReference>
<sequence>MQQEKYNLFQSQNPEIGYFDVIFDFNGKLLYANKYVLVTSSETLNAWLSDRWTKDENPIKIETYTFDIFYQFCSFLYSGNCKLTEKNIFQLVDTAEFFGIQLLKDFCEEFLIEIFNENNIGKIYEIAERYLLSNLLKEIERYVKQNYKALIMEEKIVNLPKSLVMMICRYHGGEFSAFEAVYKWTENYVKIKKEDLEFEEKCKYKFSEFLPVLFVPEFDANKVFAFLVEKPFLVSVSQLPKIIPNYNGKRIEKLFETVYQMAEYQMKKKLNFSSDEITEEVIRNELKEIIKNIKFSEMSLNFVLEFIVDQDFPFPSNILELLTECKRNDHQEEKYFKAVNIFIYTKKLISKKF</sequence>
<dbReference type="AlphaFoldDB" id="A0A914PDX5"/>
<feature type="domain" description="BTB" evidence="1">
    <location>
        <begin position="19"/>
        <end position="85"/>
    </location>
</feature>
<dbReference type="PANTHER" id="PTHR46071">
    <property type="entry name" value="ANKYRIN REPEAT AND BTB/POZ DOMAIN-CONTAINING"/>
    <property type="match status" value="1"/>
</dbReference>
<keyword evidence="2" id="KW-1185">Reference proteome</keyword>
<dbReference type="PANTHER" id="PTHR46071:SF2">
    <property type="entry name" value="ANKYRIN REPEAT AND BTB_POZ DOMAIN-CONTAINING PROTEIN 2-LIKE PROTEIN"/>
    <property type="match status" value="1"/>
</dbReference>